<evidence type="ECO:0000313" key="1">
    <source>
        <dbReference type="EMBL" id="KAG6970330.1"/>
    </source>
</evidence>
<reference evidence="1" key="1">
    <citation type="submission" date="2021-01" db="EMBL/GenBank/DDBJ databases">
        <title>Phytophthora aleatoria, a newly-described species from Pinus radiata is distinct from Phytophthora cactorum isolates based on comparative genomics.</title>
        <authorList>
            <person name="Mcdougal R."/>
            <person name="Panda P."/>
            <person name="Williams N."/>
            <person name="Studholme D.J."/>
        </authorList>
    </citation>
    <scope>NUCLEOTIDE SEQUENCE</scope>
    <source>
        <strain evidence="1">NZFS 3830</strain>
    </source>
</reference>
<evidence type="ECO:0000313" key="2">
    <source>
        <dbReference type="Proteomes" id="UP000688947"/>
    </source>
</evidence>
<name>A0A8T1UTL0_9STRA</name>
<dbReference type="OrthoDB" id="10448593at2759"/>
<gene>
    <name evidence="1" type="ORF">JG687_00002707</name>
</gene>
<dbReference type="VEuPathDB" id="FungiDB:PC110_g9923"/>
<organism evidence="1 2">
    <name type="scientific">Phytophthora cactorum</name>
    <dbReference type="NCBI Taxonomy" id="29920"/>
    <lineage>
        <taxon>Eukaryota</taxon>
        <taxon>Sar</taxon>
        <taxon>Stramenopiles</taxon>
        <taxon>Oomycota</taxon>
        <taxon>Peronosporomycetes</taxon>
        <taxon>Peronosporales</taxon>
        <taxon>Peronosporaceae</taxon>
        <taxon>Phytophthora</taxon>
    </lineage>
</organism>
<accession>A0A8T1UTL0</accession>
<comment type="caution">
    <text evidence="1">The sequence shown here is derived from an EMBL/GenBank/DDBJ whole genome shotgun (WGS) entry which is preliminary data.</text>
</comment>
<protein>
    <submittedName>
        <fullName evidence="1">Uncharacterized protein</fullName>
    </submittedName>
</protein>
<dbReference type="AlphaFoldDB" id="A0A8T1UTL0"/>
<dbReference type="Proteomes" id="UP000688947">
    <property type="component" value="Unassembled WGS sequence"/>
</dbReference>
<proteinExistence type="predicted"/>
<sequence>LVAAHTEDDVELAAVLVTLVDFGVAAEAQALEPLRSECGSDRGEYPYDATASSAKVAALAHQALDGVGVAGASVVVLNYHAMITSANFSRVDEQHSVETKFRSSKVVDELVTLLLAKLAKHKDDGDSNNR</sequence>
<dbReference type="EMBL" id="JAENGZ010000076">
    <property type="protein sequence ID" value="KAG6970330.1"/>
    <property type="molecule type" value="Genomic_DNA"/>
</dbReference>
<feature type="non-terminal residue" evidence="1">
    <location>
        <position position="130"/>
    </location>
</feature>